<gene>
    <name evidence="5" type="ORF">AGABI1DRAFT_125036</name>
</gene>
<evidence type="ECO:0000256" key="1">
    <source>
        <dbReference type="ARBA" id="ARBA00005964"/>
    </source>
</evidence>
<dbReference type="SUPFAM" id="SSF53474">
    <property type="entry name" value="alpha/beta-Hydrolases"/>
    <property type="match status" value="1"/>
</dbReference>
<dbReference type="PROSITE" id="PS00122">
    <property type="entry name" value="CARBOXYLESTERASE_B_1"/>
    <property type="match status" value="1"/>
</dbReference>
<keyword evidence="2 3" id="KW-0378">Hydrolase</keyword>
<dbReference type="InterPro" id="IPR019826">
    <property type="entry name" value="Carboxylesterase_B_AS"/>
</dbReference>
<dbReference type="PANTHER" id="PTHR45570:SF1">
    <property type="entry name" value="CARBOXYLIC ESTER HYDROLASE"/>
    <property type="match status" value="1"/>
</dbReference>
<keyword evidence="6" id="KW-1185">Reference proteome</keyword>
<dbReference type="OrthoDB" id="408631at2759"/>
<evidence type="ECO:0000313" key="6">
    <source>
        <dbReference type="Proteomes" id="UP000008493"/>
    </source>
</evidence>
<dbReference type="STRING" id="597362.K5XH54"/>
<organism evidence="5 6">
    <name type="scientific">Agaricus bisporus var. burnettii (strain JB137-S8 / ATCC MYA-4627 / FGSC 10392)</name>
    <name type="common">White button mushroom</name>
    <dbReference type="NCBI Taxonomy" id="597362"/>
    <lineage>
        <taxon>Eukaryota</taxon>
        <taxon>Fungi</taxon>
        <taxon>Dikarya</taxon>
        <taxon>Basidiomycota</taxon>
        <taxon>Agaricomycotina</taxon>
        <taxon>Agaricomycetes</taxon>
        <taxon>Agaricomycetidae</taxon>
        <taxon>Agaricales</taxon>
        <taxon>Agaricineae</taxon>
        <taxon>Agaricaceae</taxon>
        <taxon>Agaricus</taxon>
    </lineage>
</organism>
<dbReference type="GO" id="GO:0016787">
    <property type="term" value="F:hydrolase activity"/>
    <property type="evidence" value="ECO:0007669"/>
    <property type="project" value="UniProtKB-KW"/>
</dbReference>
<dbReference type="InterPro" id="IPR002018">
    <property type="entry name" value="CarbesteraseB"/>
</dbReference>
<dbReference type="RefSeq" id="XP_007326552.1">
    <property type="nucleotide sequence ID" value="XM_007326490.1"/>
</dbReference>
<evidence type="ECO:0000256" key="2">
    <source>
        <dbReference type="ARBA" id="ARBA00022801"/>
    </source>
</evidence>
<evidence type="ECO:0000313" key="5">
    <source>
        <dbReference type="EMBL" id="EKM82572.1"/>
    </source>
</evidence>
<comment type="similarity">
    <text evidence="1 3">Belongs to the type-B carboxylesterase/lipase family.</text>
</comment>
<protein>
    <recommendedName>
        <fullName evidence="3">Carboxylic ester hydrolase</fullName>
        <ecNumber evidence="3">3.1.1.-</ecNumber>
    </recommendedName>
</protein>
<dbReference type="Proteomes" id="UP000008493">
    <property type="component" value="Unassembled WGS sequence"/>
</dbReference>
<dbReference type="AlphaFoldDB" id="K5XH54"/>
<dbReference type="HOGENOM" id="CLU_006586_16_2_1"/>
<dbReference type="PANTHER" id="PTHR45570">
    <property type="entry name" value="CARBOXYLIC ESTER HYDROLASE"/>
    <property type="match status" value="1"/>
</dbReference>
<evidence type="ECO:0000256" key="3">
    <source>
        <dbReference type="RuleBase" id="RU361235"/>
    </source>
</evidence>
<evidence type="ECO:0000259" key="4">
    <source>
        <dbReference type="Pfam" id="PF00135"/>
    </source>
</evidence>
<reference evidence="6" key="1">
    <citation type="journal article" date="2012" name="Proc. Natl. Acad. Sci. U.S.A.">
        <title>Genome sequence of the button mushroom Agaricus bisporus reveals mechanisms governing adaptation to a humic-rich ecological niche.</title>
        <authorList>
            <person name="Morin E."/>
            <person name="Kohler A."/>
            <person name="Baker A.R."/>
            <person name="Foulongne-Oriol M."/>
            <person name="Lombard V."/>
            <person name="Nagy L.G."/>
            <person name="Ohm R.A."/>
            <person name="Patyshakuliyeva A."/>
            <person name="Brun A."/>
            <person name="Aerts A.L."/>
            <person name="Bailey A.M."/>
            <person name="Billette C."/>
            <person name="Coutinho P.M."/>
            <person name="Deakin G."/>
            <person name="Doddapaneni H."/>
            <person name="Floudas D."/>
            <person name="Grimwood J."/>
            <person name="Hilden K."/>
            <person name="Kuees U."/>
            <person name="LaButti K.M."/>
            <person name="Lapidus A."/>
            <person name="Lindquist E.A."/>
            <person name="Lucas S.M."/>
            <person name="Murat C."/>
            <person name="Riley R.W."/>
            <person name="Salamov A.A."/>
            <person name="Schmutz J."/>
            <person name="Subramanian V."/>
            <person name="Woesten H.A.B."/>
            <person name="Xu J."/>
            <person name="Eastwood D.C."/>
            <person name="Foster G.D."/>
            <person name="Sonnenberg A.S."/>
            <person name="Cullen D."/>
            <person name="de Vries R.P."/>
            <person name="Lundell T."/>
            <person name="Hibbett D.S."/>
            <person name="Henrissat B."/>
            <person name="Burton K.S."/>
            <person name="Kerrigan R.W."/>
            <person name="Challen M.P."/>
            <person name="Grigoriev I.V."/>
            <person name="Martin F."/>
        </authorList>
    </citation>
    <scope>NUCLEOTIDE SEQUENCE [LARGE SCALE GENOMIC DNA]</scope>
    <source>
        <strain evidence="6">JB137-S8 / ATCC MYA-4627 / FGSC 10392</strain>
    </source>
</reference>
<sequence>MMMNKLCPRGDEDRLSRDTVFGVAQGSEDPSGAQRFIVKYANSQRWEPSTLVSSWTLPTGAPDATATPLTCPQPFVDSSTYTEDCLSMILYVPPNLPASGSAPAFMWIHGGSMILGSANGAGLNGSKLAIATKSIVAVVQYRLGALGFMTPDGTTNLAVKDLVNALQFLKKVLPDFGGDPNKVTIAGQSSGAGLVRSLLAAPSASSLFRSGIIQSDPMNFGFLTASTQQTMQSLYNGFIGCSNTDKACHNSLSLDQIIDNQMALFVSAYQTVPVVGQSEPIRPVLDGSFITTSLDSTTPFPSVSKPLLITTVADEAAFAIYSAYRAPLTESGLADACNATFGEDRTNVILSSTFYSSAPDARALLQEIGTDYLWKCSSWTFARNWAANGGSVYVGEYELGASYPGNEVAPMCTQPGVVCHQDDIEIVFGTVPNPSPAQSALIFEMQAKYNAFLHNGNPNAPNLKRWPSAGPSDVNAVQLGGNGAVPVGACTPSFWGSAVQYDYQFYANT</sequence>
<dbReference type="OMA" id="TWTFARN"/>
<accession>K5XH54</accession>
<name>K5XH54_AGABU</name>
<dbReference type="Gene3D" id="3.40.50.1820">
    <property type="entry name" value="alpha/beta hydrolase"/>
    <property type="match status" value="1"/>
</dbReference>
<dbReference type="InParanoid" id="K5XH54"/>
<dbReference type="eggNOG" id="KOG1516">
    <property type="taxonomic scope" value="Eukaryota"/>
</dbReference>
<dbReference type="KEGG" id="abp:AGABI1DRAFT125036"/>
<feature type="domain" description="Carboxylesterase type B" evidence="4">
    <location>
        <begin position="42"/>
        <end position="481"/>
    </location>
</feature>
<dbReference type="GeneID" id="18826243"/>
<dbReference type="ESTHER" id="agabu-k5xh54">
    <property type="family name" value="Fungal_carboxylesterase_lipase"/>
</dbReference>
<dbReference type="InterPro" id="IPR029058">
    <property type="entry name" value="AB_hydrolase_fold"/>
</dbReference>
<proteinExistence type="inferred from homology"/>
<dbReference type="EMBL" id="JH971386">
    <property type="protein sequence ID" value="EKM82572.1"/>
    <property type="molecule type" value="Genomic_DNA"/>
</dbReference>
<dbReference type="Pfam" id="PF00135">
    <property type="entry name" value="COesterase"/>
    <property type="match status" value="1"/>
</dbReference>
<dbReference type="EC" id="3.1.1.-" evidence="3"/>